<protein>
    <submittedName>
        <fullName evidence="2">Uncharacterized protein</fullName>
    </submittedName>
</protein>
<gene>
    <name evidence="2" type="ORF">B296_00024514</name>
</gene>
<dbReference type="Proteomes" id="UP000287651">
    <property type="component" value="Unassembled WGS sequence"/>
</dbReference>
<dbReference type="EMBL" id="AMZH03004731">
    <property type="protein sequence ID" value="RRT68337.1"/>
    <property type="molecule type" value="Genomic_DNA"/>
</dbReference>
<comment type="caution">
    <text evidence="2">The sequence shown here is derived from an EMBL/GenBank/DDBJ whole genome shotgun (WGS) entry which is preliminary data.</text>
</comment>
<name>A0A426ZWJ9_ENSVE</name>
<feature type="region of interest" description="Disordered" evidence="1">
    <location>
        <begin position="31"/>
        <end position="74"/>
    </location>
</feature>
<proteinExistence type="predicted"/>
<dbReference type="AlphaFoldDB" id="A0A426ZWJ9"/>
<organism evidence="2 3">
    <name type="scientific">Ensete ventricosum</name>
    <name type="common">Abyssinian banana</name>
    <name type="synonym">Musa ensete</name>
    <dbReference type="NCBI Taxonomy" id="4639"/>
    <lineage>
        <taxon>Eukaryota</taxon>
        <taxon>Viridiplantae</taxon>
        <taxon>Streptophyta</taxon>
        <taxon>Embryophyta</taxon>
        <taxon>Tracheophyta</taxon>
        <taxon>Spermatophyta</taxon>
        <taxon>Magnoliopsida</taxon>
        <taxon>Liliopsida</taxon>
        <taxon>Zingiberales</taxon>
        <taxon>Musaceae</taxon>
        <taxon>Ensete</taxon>
    </lineage>
</organism>
<evidence type="ECO:0000256" key="1">
    <source>
        <dbReference type="SAM" id="MobiDB-lite"/>
    </source>
</evidence>
<reference evidence="2 3" key="1">
    <citation type="journal article" date="2014" name="Agronomy (Basel)">
        <title>A Draft Genome Sequence for Ensete ventricosum, the Drought-Tolerant Tree Against Hunger.</title>
        <authorList>
            <person name="Harrison J."/>
            <person name="Moore K.A."/>
            <person name="Paszkiewicz K."/>
            <person name="Jones T."/>
            <person name="Grant M."/>
            <person name="Ambacheew D."/>
            <person name="Muzemil S."/>
            <person name="Studholme D.J."/>
        </authorList>
    </citation>
    <scope>NUCLEOTIDE SEQUENCE [LARGE SCALE GENOMIC DNA]</scope>
</reference>
<sequence>MVAYGPSGHAQPWQRLLVAMPPVGAATMVAVPAGRPPTGRGSTHVGATYGHGDQGSHRLHRSDGEGLQEVGRKG</sequence>
<evidence type="ECO:0000313" key="3">
    <source>
        <dbReference type="Proteomes" id="UP000287651"/>
    </source>
</evidence>
<accession>A0A426ZWJ9</accession>
<evidence type="ECO:0000313" key="2">
    <source>
        <dbReference type="EMBL" id="RRT68337.1"/>
    </source>
</evidence>